<dbReference type="SUPFAM" id="SSF48317">
    <property type="entry name" value="Acid phosphatase/Vanadium-dependent haloperoxidase"/>
    <property type="match status" value="1"/>
</dbReference>
<sequence>MPAKPFSGSRISIVVLSCPLLVLLCVGYVDRGAASLSHADVAGRTAVFDALTHIVDPIPPLAALGVAVAGLAALLGWRPGALGRTLLACCLATLVAIVLKDQLKYAFGRLWPETWVEHNPSWIRDGAYGFFPFHGGRGWASFPSGHTTLVTAPATVLWMRWPRWRALVALPVALVLVGLYGADYHFVGDMVAGLYLGGACGLGALALVAPAFHAQVPGPVVAEPPSRSGAREAACPAP</sequence>
<accession>A0A4Q2R9Y9</accession>
<dbReference type="Pfam" id="PF01569">
    <property type="entry name" value="PAP2"/>
    <property type="match status" value="1"/>
</dbReference>
<feature type="transmembrane region" description="Helical" evidence="1">
    <location>
        <begin position="12"/>
        <end position="29"/>
    </location>
</feature>
<keyword evidence="1" id="KW-1133">Transmembrane helix</keyword>
<feature type="transmembrane region" description="Helical" evidence="1">
    <location>
        <begin position="81"/>
        <end position="99"/>
    </location>
</feature>
<evidence type="ECO:0000313" key="4">
    <source>
        <dbReference type="Proteomes" id="UP000289411"/>
    </source>
</evidence>
<reference evidence="3 4" key="1">
    <citation type="submission" date="2018-09" db="EMBL/GenBank/DDBJ databases">
        <authorList>
            <person name="Grouzdev D.S."/>
            <person name="Krutkina M.S."/>
        </authorList>
    </citation>
    <scope>NUCLEOTIDE SEQUENCE [LARGE SCALE GENOMIC DNA]</scope>
    <source>
        <strain evidence="3 4">RmlP001</strain>
    </source>
</reference>
<comment type="caution">
    <text evidence="3">The sequence shown here is derived from an EMBL/GenBank/DDBJ whole genome shotgun (WGS) entry which is preliminary data.</text>
</comment>
<feature type="domain" description="Phosphatidic acid phosphatase type 2/haloperoxidase" evidence="2">
    <location>
        <begin position="86"/>
        <end position="208"/>
    </location>
</feature>
<feature type="transmembrane region" description="Helical" evidence="1">
    <location>
        <begin position="50"/>
        <end position="75"/>
    </location>
</feature>
<dbReference type="OrthoDB" id="9780507at2"/>
<dbReference type="EMBL" id="QYBC01000016">
    <property type="protein sequence ID" value="RYB03025.1"/>
    <property type="molecule type" value="Genomic_DNA"/>
</dbReference>
<dbReference type="InterPro" id="IPR000326">
    <property type="entry name" value="PAP2/HPO"/>
</dbReference>
<gene>
    <name evidence="3" type="ORF">D3272_18295</name>
</gene>
<keyword evidence="1" id="KW-0812">Transmembrane</keyword>
<feature type="transmembrane region" description="Helical" evidence="1">
    <location>
        <begin position="164"/>
        <end position="182"/>
    </location>
</feature>
<dbReference type="AlphaFoldDB" id="A0A4Q2R9Y9"/>
<dbReference type="InterPro" id="IPR036938">
    <property type="entry name" value="PAP2/HPO_sf"/>
</dbReference>
<name>A0A4Q2R9Y9_9HYPH</name>
<dbReference type="RefSeq" id="WP_129220660.1">
    <property type="nucleotide sequence ID" value="NZ_QYBC01000016.1"/>
</dbReference>
<evidence type="ECO:0000313" key="3">
    <source>
        <dbReference type="EMBL" id="RYB03025.1"/>
    </source>
</evidence>
<evidence type="ECO:0000256" key="1">
    <source>
        <dbReference type="SAM" id="Phobius"/>
    </source>
</evidence>
<feature type="transmembrane region" description="Helical" evidence="1">
    <location>
        <begin position="194"/>
        <end position="212"/>
    </location>
</feature>
<dbReference type="Gene3D" id="1.20.144.10">
    <property type="entry name" value="Phosphatidic acid phosphatase type 2/haloperoxidase"/>
    <property type="match status" value="1"/>
</dbReference>
<evidence type="ECO:0000259" key="2">
    <source>
        <dbReference type="Pfam" id="PF01569"/>
    </source>
</evidence>
<keyword evidence="4" id="KW-1185">Reference proteome</keyword>
<dbReference type="Proteomes" id="UP000289411">
    <property type="component" value="Unassembled WGS sequence"/>
</dbReference>
<organism evidence="3 4">
    <name type="scientific">Lichenibacterium ramalinae</name>
    <dbReference type="NCBI Taxonomy" id="2316527"/>
    <lineage>
        <taxon>Bacteria</taxon>
        <taxon>Pseudomonadati</taxon>
        <taxon>Pseudomonadota</taxon>
        <taxon>Alphaproteobacteria</taxon>
        <taxon>Hyphomicrobiales</taxon>
        <taxon>Lichenihabitantaceae</taxon>
        <taxon>Lichenibacterium</taxon>
    </lineage>
</organism>
<proteinExistence type="predicted"/>
<reference evidence="3 4" key="2">
    <citation type="submission" date="2019-02" db="EMBL/GenBank/DDBJ databases">
        <title>'Lichenibacterium ramalinii' gen. nov. sp. nov., 'Lichenibacterium minor' gen. nov. sp. nov.</title>
        <authorList>
            <person name="Pankratov T."/>
        </authorList>
    </citation>
    <scope>NUCLEOTIDE SEQUENCE [LARGE SCALE GENOMIC DNA]</scope>
    <source>
        <strain evidence="3 4">RmlP001</strain>
    </source>
</reference>
<protein>
    <submittedName>
        <fullName evidence="3">Phosphatase PAP2 family protein</fullName>
    </submittedName>
</protein>
<keyword evidence="1" id="KW-0472">Membrane</keyword>